<reference evidence="1" key="3">
    <citation type="submission" date="2022-01" db="UniProtKB">
        <authorList>
            <consortium name="EnsemblPlants"/>
        </authorList>
    </citation>
    <scope>IDENTIFICATION</scope>
    <source>
        <strain evidence="1">subsp. vulgare</strain>
    </source>
</reference>
<reference evidence="2" key="1">
    <citation type="journal article" date="2012" name="Nature">
        <title>A physical, genetic and functional sequence assembly of the barley genome.</title>
        <authorList>
            <consortium name="The International Barley Genome Sequencing Consortium"/>
            <person name="Mayer K.F."/>
            <person name="Waugh R."/>
            <person name="Brown J.W."/>
            <person name="Schulman A."/>
            <person name="Langridge P."/>
            <person name="Platzer M."/>
            <person name="Fincher G.B."/>
            <person name="Muehlbauer G.J."/>
            <person name="Sato K."/>
            <person name="Close T.J."/>
            <person name="Wise R.P."/>
            <person name="Stein N."/>
        </authorList>
    </citation>
    <scope>NUCLEOTIDE SEQUENCE [LARGE SCALE GENOMIC DNA]</scope>
    <source>
        <strain evidence="2">cv. Morex</strain>
    </source>
</reference>
<dbReference type="EnsemblPlants" id="HORVU.MOREX.r3.6HG0550500.1">
    <property type="protein sequence ID" value="HORVU.MOREX.r3.6HG0550500.1.CDS1"/>
    <property type="gene ID" value="HORVU.MOREX.r3.6HG0550500"/>
</dbReference>
<dbReference type="Gramene" id="HORVU.MOREX.r3.6HG0550500.1">
    <property type="protein sequence ID" value="HORVU.MOREX.r3.6HG0550500.1.CDS1"/>
    <property type="gene ID" value="HORVU.MOREX.r3.6HG0550500"/>
</dbReference>
<organism evidence="1 2">
    <name type="scientific">Hordeum vulgare subsp. vulgare</name>
    <name type="common">Domesticated barley</name>
    <dbReference type="NCBI Taxonomy" id="112509"/>
    <lineage>
        <taxon>Eukaryota</taxon>
        <taxon>Viridiplantae</taxon>
        <taxon>Streptophyta</taxon>
        <taxon>Embryophyta</taxon>
        <taxon>Tracheophyta</taxon>
        <taxon>Spermatophyta</taxon>
        <taxon>Magnoliopsida</taxon>
        <taxon>Liliopsida</taxon>
        <taxon>Poales</taxon>
        <taxon>Poaceae</taxon>
        <taxon>BOP clade</taxon>
        <taxon>Pooideae</taxon>
        <taxon>Triticodae</taxon>
        <taxon>Triticeae</taxon>
        <taxon>Hordeinae</taxon>
        <taxon>Hordeum</taxon>
    </lineage>
</organism>
<dbReference type="Gramene" id="HORVU.MOREX.r2.6HG0457440.1">
    <property type="protein sequence ID" value="HORVU.MOREX.r2.6HG0457440.1.CDS.1"/>
    <property type="gene ID" value="HORVU.MOREX.r2.6HG0457440"/>
</dbReference>
<evidence type="ECO:0000313" key="2">
    <source>
        <dbReference type="Proteomes" id="UP000011116"/>
    </source>
</evidence>
<dbReference type="PANTHER" id="PTHR34950:SF1">
    <property type="entry name" value="OS04G0457400 PROTEIN"/>
    <property type="match status" value="1"/>
</dbReference>
<dbReference type="Proteomes" id="UP000011116">
    <property type="component" value="Chromosome 6H"/>
</dbReference>
<dbReference type="PANTHER" id="PTHR34950">
    <property type="entry name" value="OS04G0457400 PROTEIN"/>
    <property type="match status" value="1"/>
</dbReference>
<protein>
    <submittedName>
        <fullName evidence="1">Uncharacterized protein</fullName>
    </submittedName>
</protein>
<accession>A0A8I6Y838</accession>
<dbReference type="AlphaFoldDB" id="A0A8I6Y838"/>
<reference evidence="1" key="2">
    <citation type="submission" date="2020-10" db="EMBL/GenBank/DDBJ databases">
        <authorList>
            <person name="Scholz U."/>
            <person name="Mascher M."/>
            <person name="Fiebig A."/>
        </authorList>
    </citation>
    <scope>NUCLEOTIDE SEQUENCE [LARGE SCALE GENOMIC DNA]</scope>
    <source>
        <strain evidence="1">cv. Morex</strain>
    </source>
</reference>
<evidence type="ECO:0000313" key="1">
    <source>
        <dbReference type="EnsemblPlants" id="HORVU.MOREX.r3.6HG0550500.1.CDS1"/>
    </source>
</evidence>
<proteinExistence type="predicted"/>
<keyword evidence="2" id="KW-1185">Reference proteome</keyword>
<sequence length="102" mass="10942">MASMMGRDLVEAYVLKNAYKEKMRRMDQAAVAALDGAKSSKDDKEAVGAAREKKLKAGGARITVGFFGLVKKKVHPKPKVVAAASSSSYIDRLLPACRVLSS</sequence>
<name>A0A8I6Y838_HORVV</name>